<feature type="region of interest" description="Disordered" evidence="1">
    <location>
        <begin position="1"/>
        <end position="81"/>
    </location>
</feature>
<feature type="compositionally biased region" description="Polar residues" evidence="1">
    <location>
        <begin position="70"/>
        <end position="81"/>
    </location>
</feature>
<feature type="compositionally biased region" description="Basic residues" evidence="1">
    <location>
        <begin position="26"/>
        <end position="39"/>
    </location>
</feature>
<evidence type="ECO:0000256" key="1">
    <source>
        <dbReference type="SAM" id="MobiDB-lite"/>
    </source>
</evidence>
<sequence length="81" mass="9327">MQQFTSGERQRTNDDQELSPPPPLNAHRRTRSHPRRHNSTHATPDITTAPMPPPTSQQHPCHPRRHNSTHKTVMISTILRN</sequence>
<dbReference type="EMBL" id="JAHLQT010012946">
    <property type="protein sequence ID" value="KAG7171083.1"/>
    <property type="molecule type" value="Genomic_DNA"/>
</dbReference>
<name>A0A8J5N0Q2_HOMAM</name>
<organism evidence="2 3">
    <name type="scientific">Homarus americanus</name>
    <name type="common">American lobster</name>
    <dbReference type="NCBI Taxonomy" id="6706"/>
    <lineage>
        <taxon>Eukaryota</taxon>
        <taxon>Metazoa</taxon>
        <taxon>Ecdysozoa</taxon>
        <taxon>Arthropoda</taxon>
        <taxon>Crustacea</taxon>
        <taxon>Multicrustacea</taxon>
        <taxon>Malacostraca</taxon>
        <taxon>Eumalacostraca</taxon>
        <taxon>Eucarida</taxon>
        <taxon>Decapoda</taxon>
        <taxon>Pleocyemata</taxon>
        <taxon>Astacidea</taxon>
        <taxon>Nephropoidea</taxon>
        <taxon>Nephropidae</taxon>
        <taxon>Homarus</taxon>
    </lineage>
</organism>
<evidence type="ECO:0000313" key="2">
    <source>
        <dbReference type="EMBL" id="KAG7171083.1"/>
    </source>
</evidence>
<comment type="caution">
    <text evidence="2">The sequence shown here is derived from an EMBL/GenBank/DDBJ whole genome shotgun (WGS) entry which is preliminary data.</text>
</comment>
<reference evidence="2" key="1">
    <citation type="journal article" date="2021" name="Sci. Adv.">
        <title>The American lobster genome reveals insights on longevity, neural, and immune adaptations.</title>
        <authorList>
            <person name="Polinski J.M."/>
            <person name="Zimin A.V."/>
            <person name="Clark K.F."/>
            <person name="Kohn A.B."/>
            <person name="Sadowski N."/>
            <person name="Timp W."/>
            <person name="Ptitsyn A."/>
            <person name="Khanna P."/>
            <person name="Romanova D.Y."/>
            <person name="Williams P."/>
            <person name="Greenwood S.J."/>
            <person name="Moroz L.L."/>
            <person name="Walt D.R."/>
            <person name="Bodnar A.G."/>
        </authorList>
    </citation>
    <scope>NUCLEOTIDE SEQUENCE</scope>
    <source>
        <strain evidence="2">GMGI-L3</strain>
    </source>
</reference>
<dbReference type="AlphaFoldDB" id="A0A8J5N0Q2"/>
<proteinExistence type="predicted"/>
<evidence type="ECO:0000313" key="3">
    <source>
        <dbReference type="Proteomes" id="UP000747542"/>
    </source>
</evidence>
<gene>
    <name evidence="2" type="ORF">Hamer_G013876</name>
</gene>
<dbReference type="Proteomes" id="UP000747542">
    <property type="component" value="Unassembled WGS sequence"/>
</dbReference>
<accession>A0A8J5N0Q2</accession>
<protein>
    <submittedName>
        <fullName evidence="2">Uncharacterized protein</fullName>
    </submittedName>
</protein>
<keyword evidence="3" id="KW-1185">Reference proteome</keyword>